<dbReference type="Proteomes" id="UP000321638">
    <property type="component" value="Unassembled WGS sequence"/>
</dbReference>
<evidence type="ECO:0000256" key="1">
    <source>
        <dbReference type="ARBA" id="ARBA00022603"/>
    </source>
</evidence>
<dbReference type="OrthoDB" id="9791837at2"/>
<dbReference type="CDD" id="cd02440">
    <property type="entry name" value="AdoMet_MTases"/>
    <property type="match status" value="1"/>
</dbReference>
<dbReference type="Gene3D" id="3.40.50.150">
    <property type="entry name" value="Vaccinia Virus protein VP39"/>
    <property type="match status" value="1"/>
</dbReference>
<gene>
    <name evidence="5" type="ORF">FHP25_24270</name>
</gene>
<evidence type="ECO:0000256" key="3">
    <source>
        <dbReference type="ARBA" id="ARBA00022691"/>
    </source>
</evidence>
<name>A0A5C8PFW5_9HYPH</name>
<feature type="domain" description="Methyltransferase type 11" evidence="4">
    <location>
        <begin position="47"/>
        <end position="141"/>
    </location>
</feature>
<keyword evidence="6" id="KW-1185">Reference proteome</keyword>
<organism evidence="5 6">
    <name type="scientific">Vineibacter terrae</name>
    <dbReference type="NCBI Taxonomy" id="2586908"/>
    <lineage>
        <taxon>Bacteria</taxon>
        <taxon>Pseudomonadati</taxon>
        <taxon>Pseudomonadota</taxon>
        <taxon>Alphaproteobacteria</taxon>
        <taxon>Hyphomicrobiales</taxon>
        <taxon>Vineibacter</taxon>
    </lineage>
</organism>
<evidence type="ECO:0000313" key="6">
    <source>
        <dbReference type="Proteomes" id="UP000321638"/>
    </source>
</evidence>
<dbReference type="EMBL" id="VDUZ01000031">
    <property type="protein sequence ID" value="TXL72672.1"/>
    <property type="molecule type" value="Genomic_DNA"/>
</dbReference>
<protein>
    <submittedName>
        <fullName evidence="5">Class I SAM-dependent methyltransferase</fullName>
    </submittedName>
</protein>
<accession>A0A5C8PFW5</accession>
<comment type="caution">
    <text evidence="5">The sequence shown here is derived from an EMBL/GenBank/DDBJ whole genome shotgun (WGS) entry which is preliminary data.</text>
</comment>
<evidence type="ECO:0000259" key="4">
    <source>
        <dbReference type="Pfam" id="PF08241"/>
    </source>
</evidence>
<dbReference type="RefSeq" id="WP_147849570.1">
    <property type="nucleotide sequence ID" value="NZ_VDUZ01000031.1"/>
</dbReference>
<sequence length="242" mass="26854">MAQNIYDQPDFFAGYSRLGRSVHGLAGAAEWPAIRALLPDLAGKRIVDLGCGFGWFARWARAHGAATVLGLDLSQNMIARARADTDDAAITYRIADLERLELPAASFDLAYSSLVFHYLEDFGRLARTVHRALVPGAPFVFTIEHPIYMAPTRPGWAIDASGRKTWPVDRYAVEGPRTTDWLAEGVVKQHRRLGTTLNTLIGSGFAIRHVEEWAPTDDQVRQTPALAEEMERPMILIVSAQR</sequence>
<dbReference type="GO" id="GO:0032259">
    <property type="term" value="P:methylation"/>
    <property type="evidence" value="ECO:0007669"/>
    <property type="project" value="UniProtKB-KW"/>
</dbReference>
<evidence type="ECO:0000256" key="2">
    <source>
        <dbReference type="ARBA" id="ARBA00022679"/>
    </source>
</evidence>
<keyword evidence="2 5" id="KW-0808">Transferase</keyword>
<proteinExistence type="predicted"/>
<dbReference type="AlphaFoldDB" id="A0A5C8PFW5"/>
<dbReference type="InterPro" id="IPR029063">
    <property type="entry name" value="SAM-dependent_MTases_sf"/>
</dbReference>
<dbReference type="GO" id="GO:0008757">
    <property type="term" value="F:S-adenosylmethionine-dependent methyltransferase activity"/>
    <property type="evidence" value="ECO:0007669"/>
    <property type="project" value="InterPro"/>
</dbReference>
<reference evidence="5 6" key="1">
    <citation type="submission" date="2019-06" db="EMBL/GenBank/DDBJ databases">
        <title>New taxonomy in bacterial strain CC-CFT640, isolated from vineyard.</title>
        <authorList>
            <person name="Lin S.-Y."/>
            <person name="Tsai C.-F."/>
            <person name="Young C.-C."/>
        </authorList>
    </citation>
    <scope>NUCLEOTIDE SEQUENCE [LARGE SCALE GENOMIC DNA]</scope>
    <source>
        <strain evidence="5 6">CC-CFT640</strain>
    </source>
</reference>
<dbReference type="Pfam" id="PF08241">
    <property type="entry name" value="Methyltransf_11"/>
    <property type="match status" value="1"/>
</dbReference>
<keyword evidence="1 5" id="KW-0489">Methyltransferase</keyword>
<evidence type="ECO:0000313" key="5">
    <source>
        <dbReference type="EMBL" id="TXL72672.1"/>
    </source>
</evidence>
<keyword evidence="3" id="KW-0949">S-adenosyl-L-methionine</keyword>
<dbReference type="InterPro" id="IPR013216">
    <property type="entry name" value="Methyltransf_11"/>
</dbReference>
<dbReference type="SUPFAM" id="SSF53335">
    <property type="entry name" value="S-adenosyl-L-methionine-dependent methyltransferases"/>
    <property type="match status" value="1"/>
</dbReference>
<dbReference type="PANTHER" id="PTHR43464">
    <property type="entry name" value="METHYLTRANSFERASE"/>
    <property type="match status" value="1"/>
</dbReference>
<dbReference type="PANTHER" id="PTHR43464:SF19">
    <property type="entry name" value="UBIQUINONE BIOSYNTHESIS O-METHYLTRANSFERASE, MITOCHONDRIAL"/>
    <property type="match status" value="1"/>
</dbReference>